<dbReference type="SUPFAM" id="SSF52047">
    <property type="entry name" value="RNI-like"/>
    <property type="match status" value="1"/>
</dbReference>
<dbReference type="Gramene" id="TraesMAC6D03G03662580.1">
    <property type="protein sequence ID" value="TraesMAC6D03G03662580.1"/>
    <property type="gene ID" value="TraesMAC6D03G03662580"/>
</dbReference>
<dbReference type="InterPro" id="IPR032675">
    <property type="entry name" value="LRR_dom_sf"/>
</dbReference>
<keyword evidence="3" id="KW-1185">Reference proteome</keyword>
<dbReference type="InterPro" id="IPR036047">
    <property type="entry name" value="F-box-like_dom_sf"/>
</dbReference>
<dbReference type="OMA" id="ATMHELH"/>
<dbReference type="OrthoDB" id="695771at2759"/>
<dbReference type="RefSeq" id="XP_044416250.1">
    <property type="nucleotide sequence ID" value="XM_044560315.1"/>
</dbReference>
<name>A0A3B6U999_WHEAT</name>
<evidence type="ECO:0000313" key="3">
    <source>
        <dbReference type="Proteomes" id="UP000019116"/>
    </source>
</evidence>
<dbReference type="Gramene" id="TraesROB_scaffold_150204_01G000100.1">
    <property type="protein sequence ID" value="TraesROB_scaffold_150204_01G000100.1"/>
    <property type="gene ID" value="TraesROB_scaffold_150204_01G000100"/>
</dbReference>
<feature type="domain" description="F-box" evidence="1">
    <location>
        <begin position="37"/>
        <end position="86"/>
    </location>
</feature>
<accession>A0A3B6U999</accession>
<organism evidence="2">
    <name type="scientific">Triticum aestivum</name>
    <name type="common">Wheat</name>
    <dbReference type="NCBI Taxonomy" id="4565"/>
    <lineage>
        <taxon>Eukaryota</taxon>
        <taxon>Viridiplantae</taxon>
        <taxon>Streptophyta</taxon>
        <taxon>Embryophyta</taxon>
        <taxon>Tracheophyta</taxon>
        <taxon>Spermatophyta</taxon>
        <taxon>Magnoliopsida</taxon>
        <taxon>Liliopsida</taxon>
        <taxon>Poales</taxon>
        <taxon>Poaceae</taxon>
        <taxon>BOP clade</taxon>
        <taxon>Pooideae</taxon>
        <taxon>Triticodae</taxon>
        <taxon>Triticeae</taxon>
        <taxon>Triticinae</taxon>
        <taxon>Triticum</taxon>
    </lineage>
</organism>
<dbReference type="EnsemblPlants" id="TraesCSU02G016500.1">
    <property type="protein sequence ID" value="TraesCSU02G016500.1"/>
    <property type="gene ID" value="TraesCSU02G016500"/>
</dbReference>
<proteinExistence type="predicted"/>
<dbReference type="Gramene" id="TraesLDMUn03G04532310.1">
    <property type="protein sequence ID" value="TraesLDMUn03G04532310.1"/>
    <property type="gene ID" value="TraesLDMUn03G04532310"/>
</dbReference>
<gene>
    <name evidence="2" type="primary">LOC123141081</name>
</gene>
<dbReference type="GeneID" id="123141081"/>
<dbReference type="PROSITE" id="PS50181">
    <property type="entry name" value="FBOX"/>
    <property type="match status" value="1"/>
</dbReference>
<dbReference type="InterPro" id="IPR001810">
    <property type="entry name" value="F-box_dom"/>
</dbReference>
<dbReference type="Gramene" id="TraesSYM6D03G03610600.1">
    <property type="protein sequence ID" value="TraesSYM6D03G03610600.1"/>
    <property type="gene ID" value="TraesSYM6D03G03610600"/>
</dbReference>
<dbReference type="Gene3D" id="1.20.1280.50">
    <property type="match status" value="1"/>
</dbReference>
<reference evidence="2" key="1">
    <citation type="submission" date="2018-08" db="EMBL/GenBank/DDBJ databases">
        <authorList>
            <person name="Rossello M."/>
        </authorList>
    </citation>
    <scope>NUCLEOTIDE SEQUENCE [LARGE SCALE GENOMIC DNA]</scope>
    <source>
        <strain evidence="2">cv. Chinese Spring</strain>
    </source>
</reference>
<dbReference type="SMR" id="A0A3B6U999"/>
<dbReference type="Gramene" id="TraesWEE_scaffold_164825_01G000100.1">
    <property type="protein sequence ID" value="TraesWEE_scaffold_164825_01G000100.1"/>
    <property type="gene ID" value="TraesWEE_scaffold_164825_01G000100"/>
</dbReference>
<dbReference type="SUPFAM" id="SSF81383">
    <property type="entry name" value="F-box domain"/>
    <property type="match status" value="1"/>
</dbReference>
<evidence type="ECO:0000259" key="1">
    <source>
        <dbReference type="PROSITE" id="PS50181"/>
    </source>
</evidence>
<evidence type="ECO:0000313" key="2">
    <source>
        <dbReference type="EnsemblPlants" id="TraesCSU02G016500.1"/>
    </source>
</evidence>
<dbReference type="Gramene" id="TraesCLE_scaffold_105455_01G000100.1">
    <property type="protein sequence ID" value="TraesCLE_scaffold_105455_01G000100.1"/>
    <property type="gene ID" value="TraesCLE_scaffold_105455_01G000100"/>
</dbReference>
<dbReference type="Gramene" id="TraesPARA_EIv1.0_2203590.1">
    <property type="protein sequence ID" value="TraesPARA_EIv1.0_2203590.1.CDS"/>
    <property type="gene ID" value="TraesPARA_EIv1.0_2203590"/>
</dbReference>
<dbReference type="Gramene" id="TraesJULUn03G04555810.1">
    <property type="protein sequence ID" value="TraesJULUn03G04555810.1"/>
    <property type="gene ID" value="TraesJULUn03G04555810"/>
</dbReference>
<dbReference type="Gene3D" id="3.80.10.10">
    <property type="entry name" value="Ribonuclease Inhibitor"/>
    <property type="match status" value="1"/>
</dbReference>
<dbReference type="Gramene" id="TraesSTA6D03G03657680.1">
    <property type="protein sequence ID" value="TraesSTA6D03G03657680.1"/>
    <property type="gene ID" value="TraesSTA6D03G03657680"/>
</dbReference>
<dbReference type="PANTHER" id="PTHR38926">
    <property type="entry name" value="F-BOX DOMAIN CONTAINING PROTEIN, EXPRESSED"/>
    <property type="match status" value="1"/>
</dbReference>
<reference evidence="2" key="2">
    <citation type="submission" date="2018-10" db="UniProtKB">
        <authorList>
            <consortium name="EnsemblPlants"/>
        </authorList>
    </citation>
    <scope>IDENTIFICATION</scope>
</reference>
<dbReference type="STRING" id="4565.A0A3B6U999"/>
<dbReference type="Pfam" id="PF12937">
    <property type="entry name" value="F-box-like"/>
    <property type="match status" value="1"/>
</dbReference>
<dbReference type="AlphaFoldDB" id="A0A3B6U999"/>
<dbReference type="GO" id="GO:1905761">
    <property type="term" value="F:SCF ubiquitin ligase complex binding"/>
    <property type="evidence" value="ECO:0000318"/>
    <property type="project" value="GO_Central"/>
</dbReference>
<sequence length="354" mass="41148">MPSPPPAAAPRSRRYSKRRARTFHVTVFKYTPVPLPERDWAELHPDLISRIFRRLDQAELLLGGVTGVCRSWRRVAREEPELWRRIDLSGGLWYAPGSYPPMFNLETRSMVRKALRLSAGQCEALVCEHVDDDTLLFLAERAHSLKSLHLVVTLISDKGFAKAIKMLPLLEELEITLLSKTYTLKLVEIAARACPLVKHFRLVTGRYYENGNEVAFAVARMHKLRSLHLVGFILDKEGLTAILNNCHDLKYLNMRDCGSPMDYNLRARFSRITFDEHEYWSDYYNDTHYAYYRFKPTLCDCCVHVPYSKYDDDDYEAYHYNLGDDGDGDDVDDADLDKHEKILDIKSMRRYLSR</sequence>
<dbReference type="Gramene" id="TraesLAC6D03G03614230.1">
    <property type="protein sequence ID" value="TraesLAC6D03G03614230.1"/>
    <property type="gene ID" value="TraesLAC6D03G03614230"/>
</dbReference>
<dbReference type="Gramene" id="TraesCAD_scaffold_156608_01G000100.1">
    <property type="protein sequence ID" value="TraesCAD_scaffold_156608_01G000100.1"/>
    <property type="gene ID" value="TraesCAD_scaffold_156608_01G000100"/>
</dbReference>
<dbReference type="Gramene" id="TraesJAGUn03G04519880.1">
    <property type="protein sequence ID" value="TraesJAGUn03G04519880.1"/>
    <property type="gene ID" value="TraesJAGUn03G04519880"/>
</dbReference>
<dbReference type="Gramene" id="TraesCSU02G016500.1">
    <property type="protein sequence ID" value="TraesCSU02G016500.1"/>
    <property type="gene ID" value="TraesCSU02G016500"/>
</dbReference>
<dbReference type="PANTHER" id="PTHR38926:SF43">
    <property type="entry name" value="F-BOX DOMAIN-CONTAINING PROTEIN"/>
    <property type="match status" value="1"/>
</dbReference>
<dbReference type="Proteomes" id="UP000019116">
    <property type="component" value="Chromosome Un"/>
</dbReference>
<protein>
    <recommendedName>
        <fullName evidence="1">F-box domain-containing protein</fullName>
    </recommendedName>
</protein>